<dbReference type="AlphaFoldDB" id="A0A7X0J5W7"/>
<evidence type="ECO:0000313" key="1">
    <source>
        <dbReference type="EMBL" id="MBB6501435.1"/>
    </source>
</evidence>
<reference evidence="1 2" key="1">
    <citation type="submission" date="2020-08" db="EMBL/GenBank/DDBJ databases">
        <title>Genomic Encyclopedia of Type Strains, Phase IV (KMG-V): Genome sequencing to study the core and pangenomes of soil and plant-associated prokaryotes.</title>
        <authorList>
            <person name="Whitman W."/>
        </authorList>
    </citation>
    <scope>NUCLEOTIDE SEQUENCE [LARGE SCALE GENOMIC DNA]</scope>
    <source>
        <strain evidence="1 2">M2T3</strain>
    </source>
</reference>
<proteinExistence type="predicted"/>
<protein>
    <submittedName>
        <fullName evidence="1">Uncharacterized protein</fullName>
    </submittedName>
</protein>
<dbReference type="EMBL" id="JACHCC010000009">
    <property type="protein sequence ID" value="MBB6501435.1"/>
    <property type="molecule type" value="Genomic_DNA"/>
</dbReference>
<evidence type="ECO:0000313" key="2">
    <source>
        <dbReference type="Proteomes" id="UP000521017"/>
    </source>
</evidence>
<dbReference type="Proteomes" id="UP000521017">
    <property type="component" value="Unassembled WGS sequence"/>
</dbReference>
<name>A0A7X0J5W7_9SPHI</name>
<dbReference type="RefSeq" id="WP_184627166.1">
    <property type="nucleotide sequence ID" value="NZ_JACHCC010000009.1"/>
</dbReference>
<organism evidence="1 2">
    <name type="scientific">Pedobacter cryoconitis</name>
    <dbReference type="NCBI Taxonomy" id="188932"/>
    <lineage>
        <taxon>Bacteria</taxon>
        <taxon>Pseudomonadati</taxon>
        <taxon>Bacteroidota</taxon>
        <taxon>Sphingobacteriia</taxon>
        <taxon>Sphingobacteriales</taxon>
        <taxon>Sphingobacteriaceae</taxon>
        <taxon>Pedobacter</taxon>
    </lineage>
</organism>
<gene>
    <name evidence="1" type="ORF">HDF25_003602</name>
</gene>
<accession>A0A7X0J5W7</accession>
<comment type="caution">
    <text evidence="1">The sequence shown here is derived from an EMBL/GenBank/DDBJ whole genome shotgun (WGS) entry which is preliminary data.</text>
</comment>
<sequence length="127" mass="14952">MLKNKSLEKISTIDGECGFTYLDEHNDILDKFSVNLFEEINPLKLDGEIADLALQGSVYCRWEYSASETKEMAVEFIDIITERRYEDFRVYKSTMDWNGYILGFFVAYFLFDEGKGEFWILSKDDFD</sequence>